<dbReference type="GO" id="GO:0005929">
    <property type="term" value="C:cilium"/>
    <property type="evidence" value="ECO:0007669"/>
    <property type="project" value="UniProtKB-SubCell"/>
</dbReference>
<evidence type="ECO:0000313" key="10">
    <source>
        <dbReference type="Proteomes" id="UP000007875"/>
    </source>
</evidence>
<dbReference type="eggNOG" id="KOG3647">
    <property type="taxonomic scope" value="Eukaryota"/>
</dbReference>
<keyword evidence="5" id="KW-0969">Cilium</keyword>
<evidence type="ECO:0000256" key="7">
    <source>
        <dbReference type="SAM" id="Coils"/>
    </source>
</evidence>
<dbReference type="FunCoup" id="H2YD01">
    <property type="interactions" value="43"/>
</dbReference>
<dbReference type="GO" id="GO:0060271">
    <property type="term" value="P:cilium assembly"/>
    <property type="evidence" value="ECO:0007669"/>
    <property type="project" value="TreeGrafter"/>
</dbReference>
<dbReference type="Ensembl" id="ENSCSAVT00000003248.1">
    <property type="protein sequence ID" value="ENSCSAVP00000003199.1"/>
    <property type="gene ID" value="ENSCSAVG00000001903.1"/>
</dbReference>
<evidence type="ECO:0000256" key="8">
    <source>
        <dbReference type="SAM" id="MobiDB-lite"/>
    </source>
</evidence>
<accession>H2YD01</accession>
<keyword evidence="4 7" id="KW-0175">Coiled coil</keyword>
<dbReference type="InParanoid" id="H2YD01"/>
<evidence type="ECO:0000256" key="4">
    <source>
        <dbReference type="ARBA" id="ARBA00023054"/>
    </source>
</evidence>
<keyword evidence="10" id="KW-1185">Reference proteome</keyword>
<dbReference type="GO" id="GO:0030992">
    <property type="term" value="C:intraciliary transport particle B"/>
    <property type="evidence" value="ECO:0007669"/>
    <property type="project" value="TreeGrafter"/>
</dbReference>
<feature type="compositionally biased region" description="Acidic residues" evidence="8">
    <location>
        <begin position="351"/>
        <end position="373"/>
    </location>
</feature>
<evidence type="ECO:0000256" key="6">
    <source>
        <dbReference type="ARBA" id="ARBA00023273"/>
    </source>
</evidence>
<dbReference type="HOGENOM" id="CLU_034981_1_0_1"/>
<comment type="similarity">
    <text evidence="2">Belongs to the CLUAP1 family.</text>
</comment>
<evidence type="ECO:0008006" key="11">
    <source>
        <dbReference type="Google" id="ProtNLM"/>
    </source>
</evidence>
<evidence type="ECO:0000256" key="5">
    <source>
        <dbReference type="ARBA" id="ARBA00023069"/>
    </source>
</evidence>
<reference evidence="9" key="2">
    <citation type="submission" date="2025-08" db="UniProtKB">
        <authorList>
            <consortium name="Ensembl"/>
        </authorList>
    </citation>
    <scope>IDENTIFICATION</scope>
</reference>
<dbReference type="InterPro" id="IPR019366">
    <property type="entry name" value="Clusterin-associated_protein-1"/>
</dbReference>
<keyword evidence="3" id="KW-0970">Cilium biogenesis/degradation</keyword>
<dbReference type="PANTHER" id="PTHR21547">
    <property type="entry name" value="CLUSTERIN ASSOCIATED PROTEIN 1"/>
    <property type="match status" value="1"/>
</dbReference>
<dbReference type="GeneTree" id="ENSGT00390000008957"/>
<evidence type="ECO:0000256" key="3">
    <source>
        <dbReference type="ARBA" id="ARBA00022794"/>
    </source>
</evidence>
<evidence type="ECO:0000256" key="1">
    <source>
        <dbReference type="ARBA" id="ARBA00004138"/>
    </source>
</evidence>
<dbReference type="Pfam" id="PF10234">
    <property type="entry name" value="Cluap1"/>
    <property type="match status" value="1"/>
</dbReference>
<feature type="region of interest" description="Disordered" evidence="8">
    <location>
        <begin position="306"/>
        <end position="395"/>
    </location>
</feature>
<evidence type="ECO:0000256" key="2">
    <source>
        <dbReference type="ARBA" id="ARBA00008340"/>
    </source>
</evidence>
<organism evidence="9 10">
    <name type="scientific">Ciona savignyi</name>
    <name type="common">Pacific transparent sea squirt</name>
    <dbReference type="NCBI Taxonomy" id="51511"/>
    <lineage>
        <taxon>Eukaryota</taxon>
        <taxon>Metazoa</taxon>
        <taxon>Chordata</taxon>
        <taxon>Tunicata</taxon>
        <taxon>Ascidiacea</taxon>
        <taxon>Phlebobranchia</taxon>
        <taxon>Cionidae</taxon>
        <taxon>Ciona</taxon>
    </lineage>
</organism>
<dbReference type="PANTHER" id="PTHR21547:SF0">
    <property type="entry name" value="CLUSTERIN-ASSOCIATED PROTEIN 1"/>
    <property type="match status" value="1"/>
</dbReference>
<protein>
    <recommendedName>
        <fullName evidence="11">Clusterin-associated protein 1</fullName>
    </recommendedName>
</protein>
<dbReference type="STRING" id="51511.ENSCSAVP00000003199"/>
<evidence type="ECO:0000313" key="9">
    <source>
        <dbReference type="Ensembl" id="ENSCSAVP00000003199.1"/>
    </source>
</evidence>
<comment type="subcellular location">
    <subcellularLocation>
        <location evidence="1">Cell projection</location>
        <location evidence="1">Cilium</location>
    </subcellularLocation>
</comment>
<dbReference type="GO" id="GO:0005815">
    <property type="term" value="C:microtubule organizing center"/>
    <property type="evidence" value="ECO:0007669"/>
    <property type="project" value="TreeGrafter"/>
</dbReference>
<name>H2YD01_CIOSA</name>
<dbReference type="AlphaFoldDB" id="H2YD01"/>
<reference evidence="9" key="3">
    <citation type="submission" date="2025-09" db="UniProtKB">
        <authorList>
            <consortium name="Ensembl"/>
        </authorList>
    </citation>
    <scope>IDENTIFICATION</scope>
</reference>
<dbReference type="Proteomes" id="UP000007875">
    <property type="component" value="Unassembled WGS sequence"/>
</dbReference>
<reference evidence="10" key="1">
    <citation type="submission" date="2003-08" db="EMBL/GenBank/DDBJ databases">
        <authorList>
            <person name="Birren B."/>
            <person name="Nusbaum C."/>
            <person name="Abebe A."/>
            <person name="Abouelleil A."/>
            <person name="Adekoya E."/>
            <person name="Ait-zahra M."/>
            <person name="Allen N."/>
            <person name="Allen T."/>
            <person name="An P."/>
            <person name="Anderson M."/>
            <person name="Anderson S."/>
            <person name="Arachchi H."/>
            <person name="Armbruster J."/>
            <person name="Bachantsang P."/>
            <person name="Baldwin J."/>
            <person name="Barry A."/>
            <person name="Bayul T."/>
            <person name="Blitshsteyn B."/>
            <person name="Bloom T."/>
            <person name="Blye J."/>
            <person name="Boguslavskiy L."/>
            <person name="Borowsky M."/>
            <person name="Boukhgalter B."/>
            <person name="Brunache A."/>
            <person name="Butler J."/>
            <person name="Calixte N."/>
            <person name="Calvo S."/>
            <person name="Camarata J."/>
            <person name="Campo K."/>
            <person name="Chang J."/>
            <person name="Cheshatsang Y."/>
            <person name="Citroen M."/>
            <person name="Collymore A."/>
            <person name="Considine T."/>
            <person name="Cook A."/>
            <person name="Cooke P."/>
            <person name="Corum B."/>
            <person name="Cuomo C."/>
            <person name="David R."/>
            <person name="Dawoe T."/>
            <person name="Degray S."/>
            <person name="Dodge S."/>
            <person name="Dooley K."/>
            <person name="Dorje P."/>
            <person name="Dorjee K."/>
            <person name="Dorris L."/>
            <person name="Duffey N."/>
            <person name="Dupes A."/>
            <person name="Elkins T."/>
            <person name="Engels R."/>
            <person name="Erickson J."/>
            <person name="Farina A."/>
            <person name="Faro S."/>
            <person name="Ferreira P."/>
            <person name="Fischer H."/>
            <person name="Fitzgerald M."/>
            <person name="Foley K."/>
            <person name="Gage D."/>
            <person name="Galagan J."/>
            <person name="Gearin G."/>
            <person name="Gnerre S."/>
            <person name="Gnirke A."/>
            <person name="Goyette A."/>
            <person name="Graham J."/>
            <person name="Grandbois E."/>
            <person name="Gyaltsen K."/>
            <person name="Hafez N."/>
            <person name="Hagopian D."/>
            <person name="Hagos B."/>
            <person name="Hall J."/>
            <person name="Hatcher B."/>
            <person name="Heller A."/>
            <person name="Higgins H."/>
            <person name="Honan T."/>
            <person name="Horn A."/>
            <person name="Houde N."/>
            <person name="Hughes L."/>
            <person name="Hulme W."/>
            <person name="Husby E."/>
            <person name="Iliev I."/>
            <person name="Jaffe D."/>
            <person name="Jones C."/>
            <person name="Kamal M."/>
            <person name="Kamat A."/>
            <person name="Kamvysselis M."/>
            <person name="Karlsson E."/>
            <person name="Kells C."/>
            <person name="Kieu A."/>
            <person name="Kisner P."/>
            <person name="Kodira C."/>
            <person name="Kulbokas E."/>
            <person name="Labutti K."/>
            <person name="Lama D."/>
            <person name="Landers T."/>
            <person name="Leger J."/>
            <person name="Levine S."/>
            <person name="Lewis D."/>
            <person name="Lewis T."/>
            <person name="Lindblad-toh K."/>
            <person name="Liu X."/>
            <person name="Lokyitsang T."/>
            <person name="Lokyitsang Y."/>
            <person name="Lucien O."/>
            <person name="Lui A."/>
            <person name="Ma L.J."/>
            <person name="Mabbitt R."/>
            <person name="Macdonald J."/>
            <person name="Maclean C."/>
            <person name="Major J."/>
            <person name="Manning J."/>
            <person name="Marabella R."/>
            <person name="Maru K."/>
            <person name="Matthews C."/>
            <person name="Mauceli E."/>
            <person name="Mccarthy M."/>
            <person name="Mcdonough S."/>
            <person name="Mcghee T."/>
            <person name="Meldrim J."/>
            <person name="Meneus L."/>
            <person name="Mesirov J."/>
            <person name="Mihalev A."/>
            <person name="Mihova T."/>
            <person name="Mikkelsen T."/>
            <person name="Mlenga V."/>
            <person name="Moru K."/>
            <person name="Mozes J."/>
            <person name="Mulrain L."/>
            <person name="Munson G."/>
            <person name="Naylor J."/>
            <person name="Newes C."/>
            <person name="Nguyen C."/>
            <person name="Nguyen N."/>
            <person name="Nguyen T."/>
            <person name="Nicol R."/>
            <person name="Nielsen C."/>
            <person name="Nizzari M."/>
            <person name="Norbu C."/>
            <person name="Norbu N."/>
            <person name="O'donnell P."/>
            <person name="Okoawo O."/>
            <person name="O'leary S."/>
            <person name="Omotosho B."/>
            <person name="O'neill K."/>
            <person name="Osman S."/>
            <person name="Parker S."/>
            <person name="Perrin D."/>
            <person name="Phunkhang P."/>
            <person name="Piqani B."/>
            <person name="Purcell S."/>
            <person name="Rachupka T."/>
            <person name="Ramasamy U."/>
            <person name="Rameau R."/>
            <person name="Ray V."/>
            <person name="Raymond C."/>
            <person name="Retta R."/>
            <person name="Richardson S."/>
            <person name="Rise C."/>
            <person name="Rodriguez J."/>
            <person name="Rogers J."/>
            <person name="Rogov P."/>
            <person name="Rutman M."/>
            <person name="Schupbach R."/>
            <person name="Seaman C."/>
            <person name="Settipalli S."/>
            <person name="Sharpe T."/>
            <person name="Sheridan J."/>
            <person name="Sherpa N."/>
            <person name="Shi J."/>
            <person name="Smirnov S."/>
            <person name="Smith C."/>
            <person name="Sougnez C."/>
            <person name="Spencer B."/>
            <person name="Stalker J."/>
            <person name="Stange-thomann N."/>
            <person name="Stavropoulos S."/>
            <person name="Stetson K."/>
            <person name="Stone C."/>
            <person name="Stone S."/>
            <person name="Stubbs M."/>
            <person name="Talamas J."/>
            <person name="Tchuinga P."/>
            <person name="Tenzing P."/>
            <person name="Tesfaye S."/>
            <person name="Theodore J."/>
            <person name="Thoulutsang Y."/>
            <person name="Topham K."/>
            <person name="Towey S."/>
            <person name="Tsamla T."/>
            <person name="Tsomo N."/>
            <person name="Vallee D."/>
            <person name="Vassiliev H."/>
            <person name="Venkataraman V."/>
            <person name="Vinson J."/>
            <person name="Vo A."/>
            <person name="Wade C."/>
            <person name="Wang S."/>
            <person name="Wangchuk T."/>
            <person name="Wangdi T."/>
            <person name="Whittaker C."/>
            <person name="Wilkinson J."/>
            <person name="Wu Y."/>
            <person name="Wyman D."/>
            <person name="Yadav S."/>
            <person name="Yang S."/>
            <person name="Yang X."/>
            <person name="Yeager S."/>
            <person name="Yee E."/>
            <person name="Young G."/>
            <person name="Zainoun J."/>
            <person name="Zembeck L."/>
            <person name="Zimmer A."/>
            <person name="Zody M."/>
            <person name="Lander E."/>
        </authorList>
    </citation>
    <scope>NUCLEOTIDE SEQUENCE [LARGE SCALE GENOMIC DNA]</scope>
</reference>
<feature type="compositionally biased region" description="Acidic residues" evidence="8">
    <location>
        <begin position="314"/>
        <end position="323"/>
    </location>
</feature>
<proteinExistence type="inferred from homology"/>
<sequence>MMRGLGYPRLISMENFRQPNFELVAEILLWLIQRYEPDAHIPQDVDTEQDRVIFIKSSAQFIATKIHLKLNTKRLYMADGYAVKELLKVATVLHSAMKATTSLAKSDSHDSPSLSSFDIASKINELKAVRQLASEVTQRGATLYHLLSKEPELRNARTDALAQPMDINTIEKGLRWSSIMKVEQEAKATLHKLDNVAADEANLEAKIEKRKTELERAKKRLSTLQNVRPAFMDEFERLEEELKGHYENYLIKFRNMTFLEHQMEDYNRQEQIRMTENELSLKKIQTRLKEEEKKVILNDSFLENDRLDGLGLGESEESEDDLNDTGVEKSRPQNPARPHAGVRRDMYVGGSDDDSLSSDDIDGDDDGGISDDDMMMRGEAPDGEIPSQDEDDDDF</sequence>
<dbReference type="OMA" id="RKVYGNM"/>
<keyword evidence="6" id="KW-0966">Cell projection</keyword>
<feature type="coiled-coil region" evidence="7">
    <location>
        <begin position="193"/>
        <end position="227"/>
    </location>
</feature>